<dbReference type="InterPro" id="IPR009078">
    <property type="entry name" value="Ferritin-like_SF"/>
</dbReference>
<dbReference type="InterPro" id="IPR011033">
    <property type="entry name" value="PRC_barrel-like_sf"/>
</dbReference>
<accession>A0A2Z2NRA0</accession>
<dbReference type="AlphaFoldDB" id="A0A2Z2NRA0"/>
<organism evidence="1 2">
    <name type="scientific">Granulosicoccus antarcticus IMCC3135</name>
    <dbReference type="NCBI Taxonomy" id="1192854"/>
    <lineage>
        <taxon>Bacteria</taxon>
        <taxon>Pseudomonadati</taxon>
        <taxon>Pseudomonadota</taxon>
        <taxon>Gammaproteobacteria</taxon>
        <taxon>Chromatiales</taxon>
        <taxon>Granulosicoccaceae</taxon>
        <taxon>Granulosicoccus</taxon>
    </lineage>
</organism>
<sequence>MLAELRDDNKKLATSLREVHDLCNEHRDITSASRIEEWIDELLPSSALVHLDSEQKQCSINLTMQQIKDSPDVDTERSVSRQMEFGIYNHYGYNPYWNSGYGCMGDIGNLGSYSYLGGMGGALPCSSGWRAEEEIIDARRDHDDVHLRSMDAITGYHIHASDGQIGHVEDFLINDTDWNIRYLVVDTNNWWPGKKVLVSPRSIENIDWSDRQVNVGVDRRKIQGNPDYDASVLIDQHFEVNFLNYYGIKLVET</sequence>
<proteinExistence type="predicted"/>
<dbReference type="InterPro" id="IPR014747">
    <property type="entry name" value="Bac_photo_RC_H_C"/>
</dbReference>
<dbReference type="Proteomes" id="UP000250079">
    <property type="component" value="Chromosome"/>
</dbReference>
<dbReference type="GO" id="GO:0030077">
    <property type="term" value="C:plasma membrane light-harvesting complex"/>
    <property type="evidence" value="ECO:0007669"/>
    <property type="project" value="InterPro"/>
</dbReference>
<reference evidence="1 2" key="1">
    <citation type="submission" date="2016-12" db="EMBL/GenBank/DDBJ databases">
        <authorList>
            <person name="Song W.-J."/>
            <person name="Kurnit D.M."/>
        </authorList>
    </citation>
    <scope>NUCLEOTIDE SEQUENCE [LARGE SCALE GENOMIC DNA]</scope>
    <source>
        <strain evidence="1 2">IMCC3135</strain>
    </source>
</reference>
<dbReference type="SUPFAM" id="SSF50346">
    <property type="entry name" value="PRC-barrel domain"/>
    <property type="match status" value="2"/>
</dbReference>
<evidence type="ECO:0008006" key="3">
    <source>
        <dbReference type="Google" id="ProtNLM"/>
    </source>
</evidence>
<keyword evidence="2" id="KW-1185">Reference proteome</keyword>
<evidence type="ECO:0000313" key="1">
    <source>
        <dbReference type="EMBL" id="ASJ72258.1"/>
    </source>
</evidence>
<dbReference type="KEGG" id="gai:IMCC3135_10830"/>
<name>A0A2Z2NRA0_9GAMM</name>
<evidence type="ECO:0000313" key="2">
    <source>
        <dbReference type="Proteomes" id="UP000250079"/>
    </source>
</evidence>
<dbReference type="GO" id="GO:0019684">
    <property type="term" value="P:photosynthesis, light reaction"/>
    <property type="evidence" value="ECO:0007669"/>
    <property type="project" value="InterPro"/>
</dbReference>
<dbReference type="Gene3D" id="3.90.50.10">
    <property type="entry name" value="Photosynthetic Reaction Center, subunit H, domain 2"/>
    <property type="match status" value="2"/>
</dbReference>
<dbReference type="EMBL" id="CP018632">
    <property type="protein sequence ID" value="ASJ72258.1"/>
    <property type="molecule type" value="Genomic_DNA"/>
</dbReference>
<dbReference type="SUPFAM" id="SSF47240">
    <property type="entry name" value="Ferritin-like"/>
    <property type="match status" value="1"/>
</dbReference>
<gene>
    <name evidence="1" type="ORF">IMCC3135_10830</name>
</gene>
<protein>
    <recommendedName>
        <fullName evidence="3">PRC-barrel domain-containing protein</fullName>
    </recommendedName>
</protein>